<organism evidence="17 18">
    <name type="scientific">Lactococcus petauri</name>
    <dbReference type="NCBI Taxonomy" id="1940789"/>
    <lineage>
        <taxon>Bacteria</taxon>
        <taxon>Bacillati</taxon>
        <taxon>Bacillota</taxon>
        <taxon>Bacilli</taxon>
        <taxon>Lactobacillales</taxon>
        <taxon>Streptococcaceae</taxon>
        <taxon>Lactococcus</taxon>
    </lineage>
</organism>
<dbReference type="InterPro" id="IPR044722">
    <property type="entry name" value="SecA_SF2_C"/>
</dbReference>
<dbReference type="InterPro" id="IPR014018">
    <property type="entry name" value="SecA_motor_DEAD"/>
</dbReference>
<dbReference type="InterPro" id="IPR011115">
    <property type="entry name" value="SecA_DEAD"/>
</dbReference>
<proteinExistence type="inferred from homology"/>
<evidence type="ECO:0000256" key="10">
    <source>
        <dbReference type="ARBA" id="ARBA00023010"/>
    </source>
</evidence>
<dbReference type="Pfam" id="PF07516">
    <property type="entry name" value="SecA_SW"/>
    <property type="match status" value="1"/>
</dbReference>
<dbReference type="GO" id="GO:0043952">
    <property type="term" value="P:protein transport by the Sec complex"/>
    <property type="evidence" value="ECO:0007669"/>
    <property type="project" value="TreeGrafter"/>
</dbReference>
<name>A0A252CAH2_9LACT</name>
<sequence>MNKMRYTKILKKVNQLSPVMAGKTDSQLEEIALSIKKSTELKEKWDKVMIEAFALVREVDKRILGLYPTNEQVYAAIAIYFGNIVEMKTGEGKSLVATMPLYLKALYEGTVFLITTNDYLAKRDFLKFCKVYDYLGLKAADGTNEAEEAEFNFTRKKQIYSADIVYLSNSTFGFDFLINGLVERQEDTFLPELKFALLDEVDEILLDSAQMPLIISGAPKVQSNYFQISNDFIEILQEEIDYSLDEESTNVWLTEKGIEKAKHYFSIPNLLEVENYQIYQHIILALKAHRILKKERDYLVEDGKVKLLDRKDGRILEGTNLQSGLHQAVQAKERVEITPETQTISSITYQNLFRQFKQISGMSGTAKVSEGEFIETYNLPVKKVNTHKKNIRIDYPSQIYPNFKSKTQAVLVKIQELYSEGRPVLVITGSLDASELISTHLLNLGIPHNILNAKSSVKEAQIIKEAGKINAVTVSTAMAGRGTDIQMTSGAIQRGGLAVIISERMPNKRIEMQARGRAGRQGEPGSSYSFESLEDEIVKLYVQESVQRYYDHHWKSNKQIKSRRIKRYLERAQKLSEDRAYTERKKALQYDEVLRLQKRQIDQARRKIIELEDISTALSIVSRILEIVINKSIVEEKLNTYREIKRFILDNIDYNFKGENEKHISSVEEISIVISEVFKNNIKKKKIRIRDDEAFLQYLKISILKAIDVSWSQQVDALNQLRFIVQSRTSAQKHPILEYEQEAMRSYDLMRNEITKLIVKNVSLSLLDIKKSELVVTFP</sequence>
<dbReference type="PANTHER" id="PTHR30612:SF0">
    <property type="entry name" value="CHLOROPLAST PROTEIN-TRANSPORTING ATPASE"/>
    <property type="match status" value="1"/>
</dbReference>
<comment type="caution">
    <text evidence="17">The sequence shown here is derived from an EMBL/GenBank/DDBJ whole genome shotgun (WGS) entry which is preliminary data.</text>
</comment>
<dbReference type="CDD" id="cd17928">
    <property type="entry name" value="DEXDc_SecA"/>
    <property type="match status" value="1"/>
</dbReference>
<dbReference type="Gene3D" id="1.10.3060.10">
    <property type="entry name" value="Helical scaffold and wing domains of SecA"/>
    <property type="match status" value="1"/>
</dbReference>
<dbReference type="GO" id="GO:0031522">
    <property type="term" value="C:cell envelope Sec protein transport complex"/>
    <property type="evidence" value="ECO:0007669"/>
    <property type="project" value="TreeGrafter"/>
</dbReference>
<evidence type="ECO:0000256" key="13">
    <source>
        <dbReference type="SAM" id="Coils"/>
    </source>
</evidence>
<feature type="binding site" evidence="12">
    <location>
        <position position="484"/>
    </location>
    <ligand>
        <name>ATP</name>
        <dbReference type="ChEBI" id="CHEBI:30616"/>
    </ligand>
</feature>
<dbReference type="AlphaFoldDB" id="A0A252CAH2"/>
<evidence type="ECO:0000256" key="6">
    <source>
        <dbReference type="ARBA" id="ARBA00022741"/>
    </source>
</evidence>
<evidence type="ECO:0000313" key="17">
    <source>
        <dbReference type="EMBL" id="OUK02795.1"/>
    </source>
</evidence>
<comment type="similarity">
    <text evidence="2 12">Belongs to the SecA family.</text>
</comment>
<evidence type="ECO:0000256" key="5">
    <source>
        <dbReference type="ARBA" id="ARBA00022490"/>
    </source>
</evidence>
<evidence type="ECO:0000256" key="1">
    <source>
        <dbReference type="ARBA" id="ARBA00004170"/>
    </source>
</evidence>
<protein>
    <recommendedName>
        <fullName evidence="12">Protein translocase subunit SecA</fullName>
        <ecNumber evidence="12">7.4.2.8</ecNumber>
    </recommendedName>
</protein>
<dbReference type="FunFam" id="3.40.50.300:FF:000429">
    <property type="entry name" value="Preprotein translocase subunit SecA"/>
    <property type="match status" value="1"/>
</dbReference>
<evidence type="ECO:0000256" key="8">
    <source>
        <dbReference type="ARBA" id="ARBA00022927"/>
    </source>
</evidence>
<dbReference type="Pfam" id="PF01043">
    <property type="entry name" value="SecA_PP_bind"/>
    <property type="match status" value="1"/>
</dbReference>
<keyword evidence="8 12" id="KW-0653">Protein transport</keyword>
<evidence type="ECO:0000259" key="15">
    <source>
        <dbReference type="PROSITE" id="PS51194"/>
    </source>
</evidence>
<dbReference type="GO" id="GO:0005829">
    <property type="term" value="C:cytosol"/>
    <property type="evidence" value="ECO:0007669"/>
    <property type="project" value="TreeGrafter"/>
</dbReference>
<dbReference type="SUPFAM" id="SSF81886">
    <property type="entry name" value="Helical scaffold and wing domains of SecA"/>
    <property type="match status" value="1"/>
</dbReference>
<dbReference type="Pfam" id="PF07517">
    <property type="entry name" value="SecA_DEAD"/>
    <property type="match status" value="1"/>
</dbReference>
<dbReference type="SMART" id="SM00958">
    <property type="entry name" value="SecA_PP_bind"/>
    <property type="match status" value="1"/>
</dbReference>
<dbReference type="GO" id="GO:0005524">
    <property type="term" value="F:ATP binding"/>
    <property type="evidence" value="ECO:0007669"/>
    <property type="project" value="UniProtKB-UniRule"/>
</dbReference>
<comment type="function">
    <text evidence="12">Part of the Sec protein translocase complex. Interacts with the SecYEG preprotein conducting channel. Has a central role in coupling the hydrolysis of ATP to the transfer of proteins into and across the cell membrane, serving as an ATP-driven molecular motor driving the stepwise translocation of polypeptide chains across the membrane.</text>
</comment>
<dbReference type="SUPFAM" id="SSF52540">
    <property type="entry name" value="P-loop containing nucleoside triphosphate hydrolases"/>
    <property type="match status" value="2"/>
</dbReference>
<dbReference type="GO" id="GO:0017038">
    <property type="term" value="P:protein import"/>
    <property type="evidence" value="ECO:0007669"/>
    <property type="project" value="InterPro"/>
</dbReference>
<dbReference type="Gene3D" id="3.90.1440.10">
    <property type="entry name" value="SecA, preprotein cross-linking domain"/>
    <property type="match status" value="1"/>
</dbReference>
<dbReference type="PROSITE" id="PS51192">
    <property type="entry name" value="HELICASE_ATP_BIND_1"/>
    <property type="match status" value="1"/>
</dbReference>
<comment type="catalytic activity">
    <reaction evidence="12">
        <text>ATP + H2O + cellular proteinSide 1 = ADP + phosphate + cellular proteinSide 2.</text>
        <dbReference type="EC" id="7.4.2.8"/>
    </reaction>
</comment>
<feature type="coiled-coil region" evidence="13">
    <location>
        <begin position="558"/>
        <end position="614"/>
    </location>
</feature>
<dbReference type="HAMAP" id="MF_01382">
    <property type="entry name" value="SecA"/>
    <property type="match status" value="1"/>
</dbReference>
<evidence type="ECO:0000256" key="3">
    <source>
        <dbReference type="ARBA" id="ARBA00022448"/>
    </source>
</evidence>
<dbReference type="InterPro" id="IPR027417">
    <property type="entry name" value="P-loop_NTPase"/>
</dbReference>
<dbReference type="GO" id="GO:0006605">
    <property type="term" value="P:protein targeting"/>
    <property type="evidence" value="ECO:0007669"/>
    <property type="project" value="UniProtKB-UniRule"/>
</dbReference>
<dbReference type="PANTHER" id="PTHR30612">
    <property type="entry name" value="SECA INNER MEMBRANE COMPONENT OF SEC PROTEIN SECRETION SYSTEM"/>
    <property type="match status" value="1"/>
</dbReference>
<evidence type="ECO:0000256" key="11">
    <source>
        <dbReference type="ARBA" id="ARBA00023136"/>
    </source>
</evidence>
<gene>
    <name evidence="12" type="primary">secA</name>
    <name evidence="17" type="ORF">BZZ03_11015</name>
</gene>
<keyword evidence="6 12" id="KW-0547">Nucleotide-binding</keyword>
<comment type="subunit">
    <text evidence="12">Monomer and homodimer. Part of the essential Sec protein translocation apparatus which comprises SecA, SecYEG and auxiliary proteins SecDF. Other proteins may also be involved.</text>
</comment>
<evidence type="ECO:0000256" key="2">
    <source>
        <dbReference type="ARBA" id="ARBA00007650"/>
    </source>
</evidence>
<evidence type="ECO:0000259" key="16">
    <source>
        <dbReference type="PROSITE" id="PS51196"/>
    </source>
</evidence>
<feature type="domain" description="SecA family profile" evidence="16">
    <location>
        <begin position="1"/>
        <end position="562"/>
    </location>
</feature>
<dbReference type="InterPro" id="IPR036266">
    <property type="entry name" value="SecA_Wing/Scaffold_sf"/>
</dbReference>
<reference evidence="17 18" key="1">
    <citation type="submission" date="2017-02" db="EMBL/GenBank/DDBJ databases">
        <authorList>
            <person name="Peterson S.W."/>
        </authorList>
    </citation>
    <scope>NUCLEOTIDE SEQUENCE [LARGE SCALE GENOMIC DNA]</scope>
    <source>
        <strain evidence="17">159469</strain>
    </source>
</reference>
<keyword evidence="10 12" id="KW-0811">Translocation</keyword>
<dbReference type="InterPro" id="IPR001650">
    <property type="entry name" value="Helicase_C-like"/>
</dbReference>
<keyword evidence="11 12" id="KW-0472">Membrane</keyword>
<evidence type="ECO:0000256" key="12">
    <source>
        <dbReference type="HAMAP-Rule" id="MF_01382"/>
    </source>
</evidence>
<feature type="binding site" evidence="12">
    <location>
        <position position="72"/>
    </location>
    <ligand>
        <name>ATP</name>
        <dbReference type="ChEBI" id="CHEBI:30616"/>
    </ligand>
</feature>
<dbReference type="InterPro" id="IPR014001">
    <property type="entry name" value="Helicase_ATP-bd"/>
</dbReference>
<keyword evidence="9 12" id="KW-1278">Translocase</keyword>
<evidence type="ECO:0000256" key="7">
    <source>
        <dbReference type="ARBA" id="ARBA00022840"/>
    </source>
</evidence>
<dbReference type="EMBL" id="MUIZ01000012">
    <property type="protein sequence ID" value="OUK02795.1"/>
    <property type="molecule type" value="Genomic_DNA"/>
</dbReference>
<dbReference type="InterPro" id="IPR011116">
    <property type="entry name" value="SecA_Wing/Scaffold"/>
</dbReference>
<keyword evidence="13" id="KW-0175">Coiled coil</keyword>
<dbReference type="PRINTS" id="PR00906">
    <property type="entry name" value="SECA"/>
</dbReference>
<keyword evidence="7 12" id="KW-0067">ATP-binding</keyword>
<feature type="domain" description="Helicase C-terminal" evidence="15">
    <location>
        <begin position="413"/>
        <end position="564"/>
    </location>
</feature>
<keyword evidence="5 12" id="KW-0963">Cytoplasm</keyword>
<dbReference type="Pfam" id="PF21090">
    <property type="entry name" value="P-loop_SecA"/>
    <property type="match status" value="2"/>
</dbReference>
<accession>A0A252CAH2</accession>
<dbReference type="SUPFAM" id="SSF81767">
    <property type="entry name" value="Pre-protein crosslinking domain of SecA"/>
    <property type="match status" value="1"/>
</dbReference>
<feature type="binding site" evidence="12">
    <location>
        <begin position="90"/>
        <end position="94"/>
    </location>
    <ligand>
        <name>ATP</name>
        <dbReference type="ChEBI" id="CHEBI:30616"/>
    </ligand>
</feature>
<dbReference type="EC" id="7.4.2.8" evidence="12"/>
<evidence type="ECO:0000313" key="18">
    <source>
        <dbReference type="Proteomes" id="UP000194606"/>
    </source>
</evidence>
<keyword evidence="4 12" id="KW-1003">Cell membrane</keyword>
<dbReference type="PROSITE" id="PS51194">
    <property type="entry name" value="HELICASE_CTER"/>
    <property type="match status" value="1"/>
</dbReference>
<dbReference type="InterPro" id="IPR011130">
    <property type="entry name" value="SecA_preprotein_X-link_dom"/>
</dbReference>
<dbReference type="GO" id="GO:0065002">
    <property type="term" value="P:intracellular protein transmembrane transport"/>
    <property type="evidence" value="ECO:0007669"/>
    <property type="project" value="UniProtKB-UniRule"/>
</dbReference>
<dbReference type="Proteomes" id="UP000194606">
    <property type="component" value="Unassembled WGS sequence"/>
</dbReference>
<dbReference type="Gene3D" id="3.40.50.300">
    <property type="entry name" value="P-loop containing nucleotide triphosphate hydrolases"/>
    <property type="match status" value="2"/>
</dbReference>
<comment type="subcellular location">
    <subcellularLocation>
        <location evidence="12">Cell membrane</location>
        <topology evidence="12">Peripheral membrane protein</topology>
        <orientation evidence="12">Cytoplasmic side</orientation>
    </subcellularLocation>
    <subcellularLocation>
        <location evidence="12">Cytoplasm</location>
    </subcellularLocation>
    <subcellularLocation>
        <location evidence="1">Membrane</location>
        <topology evidence="1">Peripheral membrane protein</topology>
    </subcellularLocation>
    <text evidence="12">Distribution is 50-50.</text>
</comment>
<dbReference type="RefSeq" id="WP_233128985.1">
    <property type="nucleotide sequence ID" value="NZ_MUIZ01000012.1"/>
</dbReference>
<dbReference type="InterPro" id="IPR036670">
    <property type="entry name" value="SecA_X-link_sf"/>
</dbReference>
<keyword evidence="3 12" id="KW-0813">Transport</keyword>
<evidence type="ECO:0000256" key="4">
    <source>
        <dbReference type="ARBA" id="ARBA00022475"/>
    </source>
</evidence>
<evidence type="ECO:0000259" key="14">
    <source>
        <dbReference type="PROSITE" id="PS51192"/>
    </source>
</evidence>
<dbReference type="InterPro" id="IPR000185">
    <property type="entry name" value="SecA"/>
</dbReference>
<dbReference type="SMART" id="SM00957">
    <property type="entry name" value="SecA_DEAD"/>
    <property type="match status" value="1"/>
</dbReference>
<dbReference type="GO" id="GO:0005886">
    <property type="term" value="C:plasma membrane"/>
    <property type="evidence" value="ECO:0007669"/>
    <property type="project" value="UniProtKB-SubCell"/>
</dbReference>
<evidence type="ECO:0000256" key="9">
    <source>
        <dbReference type="ARBA" id="ARBA00022967"/>
    </source>
</evidence>
<dbReference type="PROSITE" id="PS51196">
    <property type="entry name" value="SECA_MOTOR_DEAD"/>
    <property type="match status" value="1"/>
</dbReference>
<feature type="domain" description="Helicase ATP-binding" evidence="14">
    <location>
        <begin position="74"/>
        <end position="237"/>
    </location>
</feature>
<dbReference type="CDD" id="cd18803">
    <property type="entry name" value="SF2_C_secA"/>
    <property type="match status" value="1"/>
</dbReference>
<dbReference type="GO" id="GO:0008564">
    <property type="term" value="F:protein-exporting ATPase activity"/>
    <property type="evidence" value="ECO:0007669"/>
    <property type="project" value="UniProtKB-EC"/>
</dbReference>